<dbReference type="InterPro" id="IPR051159">
    <property type="entry name" value="Hexapeptide_acetyltransf"/>
</dbReference>
<evidence type="ECO:0000313" key="4">
    <source>
        <dbReference type="EMBL" id="MFC6890538.1"/>
    </source>
</evidence>
<dbReference type="InterPro" id="IPR024688">
    <property type="entry name" value="Mac_dom"/>
</dbReference>
<evidence type="ECO:0000259" key="3">
    <source>
        <dbReference type="SMART" id="SM01266"/>
    </source>
</evidence>
<dbReference type="SUPFAM" id="SSF51161">
    <property type="entry name" value="Trimeric LpxA-like enzymes"/>
    <property type="match status" value="1"/>
</dbReference>
<dbReference type="EMBL" id="JBHSXI010000023">
    <property type="protein sequence ID" value="MFC6890538.1"/>
    <property type="molecule type" value="Genomic_DNA"/>
</dbReference>
<dbReference type="GO" id="GO:0016746">
    <property type="term" value="F:acyltransferase activity"/>
    <property type="evidence" value="ECO:0007669"/>
    <property type="project" value="UniProtKB-KW"/>
</dbReference>
<dbReference type="SMART" id="SM01266">
    <property type="entry name" value="Mac"/>
    <property type="match status" value="1"/>
</dbReference>
<gene>
    <name evidence="4" type="ORF">ACFQEY_16215</name>
</gene>
<comment type="similarity">
    <text evidence="1">Belongs to the transferase hexapeptide repeat family.</text>
</comment>
<dbReference type="Pfam" id="PF00132">
    <property type="entry name" value="Hexapep"/>
    <property type="match status" value="1"/>
</dbReference>
<dbReference type="InterPro" id="IPR011004">
    <property type="entry name" value="Trimer_LpxA-like_sf"/>
</dbReference>
<keyword evidence="4" id="KW-0012">Acyltransferase</keyword>
<sequence length="185" mass="19820">MPTETERMLAGDSYDPTDPELVADRARARDIVRRYNATTEAESSRRETLLRELFGSAGDAVAVEPPLRCDYGFNVTVGEGFFANFGCVLLDVTPIEFGDRCLLGPGVHVYTPTHPIDPEERATGRERGRPVTVGDDVWIGGRAVLNPGVTIGDGAVIASGAVVTEDVPGRVVVGGNPAQIIREIE</sequence>
<comment type="caution">
    <text evidence="4">The sequence shown here is derived from an EMBL/GenBank/DDBJ whole genome shotgun (WGS) entry which is preliminary data.</text>
</comment>
<dbReference type="InterPro" id="IPR018357">
    <property type="entry name" value="Hexapep_transf_CS"/>
</dbReference>
<keyword evidence="2 4" id="KW-0808">Transferase</keyword>
<dbReference type="FunFam" id="2.160.10.10:FF:000008">
    <property type="entry name" value="Maltose O-acetyltransferase"/>
    <property type="match status" value="1"/>
</dbReference>
<dbReference type="Proteomes" id="UP001596333">
    <property type="component" value="Unassembled WGS sequence"/>
</dbReference>
<dbReference type="AlphaFoldDB" id="A0ABD5UMM7"/>
<organism evidence="4 5">
    <name type="scientific">Halorubrum trueperi</name>
    <dbReference type="NCBI Taxonomy" id="2004704"/>
    <lineage>
        <taxon>Archaea</taxon>
        <taxon>Methanobacteriati</taxon>
        <taxon>Methanobacteriota</taxon>
        <taxon>Stenosarchaea group</taxon>
        <taxon>Halobacteria</taxon>
        <taxon>Halobacteriales</taxon>
        <taxon>Haloferacaceae</taxon>
        <taxon>Halorubrum</taxon>
    </lineage>
</organism>
<reference evidence="4 5" key="1">
    <citation type="journal article" date="2019" name="Int. J. Syst. Evol. Microbiol.">
        <title>The Global Catalogue of Microorganisms (GCM) 10K type strain sequencing project: providing services to taxonomists for standard genome sequencing and annotation.</title>
        <authorList>
            <consortium name="The Broad Institute Genomics Platform"/>
            <consortium name="The Broad Institute Genome Sequencing Center for Infectious Disease"/>
            <person name="Wu L."/>
            <person name="Ma J."/>
        </authorList>
    </citation>
    <scope>NUCLEOTIDE SEQUENCE [LARGE SCALE GENOMIC DNA]</scope>
    <source>
        <strain evidence="4 5">Y73</strain>
    </source>
</reference>
<feature type="domain" description="Maltose/galactoside acetyltransferase" evidence="3">
    <location>
        <begin position="5"/>
        <end position="59"/>
    </location>
</feature>
<dbReference type="PANTHER" id="PTHR23416">
    <property type="entry name" value="SIALIC ACID SYNTHASE-RELATED"/>
    <property type="match status" value="1"/>
</dbReference>
<protein>
    <submittedName>
        <fullName evidence="4">Sugar O-acetyltransferase</fullName>
        <ecNumber evidence="4">2.3.1.-</ecNumber>
    </submittedName>
</protein>
<accession>A0ABD5UMM7</accession>
<evidence type="ECO:0000256" key="2">
    <source>
        <dbReference type="ARBA" id="ARBA00022679"/>
    </source>
</evidence>
<dbReference type="InterPro" id="IPR001451">
    <property type="entry name" value="Hexapep"/>
</dbReference>
<dbReference type="PANTHER" id="PTHR23416:SF23">
    <property type="entry name" value="ACETYLTRANSFERASE C18B11.09C-RELATED"/>
    <property type="match status" value="1"/>
</dbReference>
<dbReference type="Pfam" id="PF12464">
    <property type="entry name" value="Mac"/>
    <property type="match status" value="1"/>
</dbReference>
<dbReference type="PROSITE" id="PS00101">
    <property type="entry name" value="HEXAPEP_TRANSFERASES"/>
    <property type="match status" value="1"/>
</dbReference>
<name>A0ABD5UMM7_9EURY</name>
<dbReference type="RefSeq" id="WP_379770591.1">
    <property type="nucleotide sequence ID" value="NZ_JBHSXI010000023.1"/>
</dbReference>
<dbReference type="CDD" id="cd03357">
    <property type="entry name" value="LbH_MAT_GAT"/>
    <property type="match status" value="1"/>
</dbReference>
<proteinExistence type="inferred from homology"/>
<keyword evidence="5" id="KW-1185">Reference proteome</keyword>
<evidence type="ECO:0000256" key="1">
    <source>
        <dbReference type="ARBA" id="ARBA00007274"/>
    </source>
</evidence>
<dbReference type="Gene3D" id="2.160.10.10">
    <property type="entry name" value="Hexapeptide repeat proteins"/>
    <property type="match status" value="1"/>
</dbReference>
<dbReference type="EC" id="2.3.1.-" evidence="4"/>
<evidence type="ECO:0000313" key="5">
    <source>
        <dbReference type="Proteomes" id="UP001596333"/>
    </source>
</evidence>